<dbReference type="PROSITE" id="PS51585">
    <property type="entry name" value="SAM_MT_TPMT"/>
    <property type="match status" value="1"/>
</dbReference>
<dbReference type="InterPro" id="IPR022474">
    <property type="entry name" value="Thiopur_S-MeTfrase_Se/Te_detox"/>
</dbReference>
<protein>
    <recommendedName>
        <fullName evidence="4 9">Thiopurine S-methyltransferase</fullName>
        <ecNumber evidence="4 9">2.1.1.67</ecNumber>
    </recommendedName>
    <alternativeName>
        <fullName evidence="9">Thiopurine methyltransferase</fullName>
    </alternativeName>
</protein>
<comment type="similarity">
    <text evidence="3 9">Belongs to the class I-like SAM-binding methyltransferase superfamily. TPMT family.</text>
</comment>
<evidence type="ECO:0000256" key="8">
    <source>
        <dbReference type="ARBA" id="ARBA00022691"/>
    </source>
</evidence>
<evidence type="ECO:0000256" key="2">
    <source>
        <dbReference type="ARBA" id="ARBA00004496"/>
    </source>
</evidence>
<comment type="caution">
    <text evidence="10">The sequence shown here is derived from an EMBL/GenBank/DDBJ whole genome shotgun (WGS) entry which is preliminary data.</text>
</comment>
<feature type="binding site" evidence="9">
    <location>
        <position position="123"/>
    </location>
    <ligand>
        <name>S-adenosyl-L-methionine</name>
        <dbReference type="ChEBI" id="CHEBI:59789"/>
    </ligand>
</feature>
<dbReference type="Pfam" id="PF05724">
    <property type="entry name" value="TPMT"/>
    <property type="match status" value="1"/>
</dbReference>
<keyword evidence="7 9" id="KW-0808">Transferase</keyword>
<reference evidence="11" key="1">
    <citation type="journal article" date="2019" name="Int. J. Syst. Evol. Microbiol.">
        <title>The Global Catalogue of Microorganisms (GCM) 10K type strain sequencing project: providing services to taxonomists for standard genome sequencing and annotation.</title>
        <authorList>
            <consortium name="The Broad Institute Genomics Platform"/>
            <consortium name="The Broad Institute Genome Sequencing Center for Infectious Disease"/>
            <person name="Wu L."/>
            <person name="Ma J."/>
        </authorList>
    </citation>
    <scope>NUCLEOTIDE SEQUENCE [LARGE SCALE GENOMIC DNA]</scope>
    <source>
        <strain evidence="11">JCM 15134</strain>
    </source>
</reference>
<evidence type="ECO:0000313" key="10">
    <source>
        <dbReference type="EMBL" id="GAA0699064.1"/>
    </source>
</evidence>
<accession>A0ABP3TFW4</accession>
<feature type="binding site" evidence="9">
    <location>
        <position position="66"/>
    </location>
    <ligand>
        <name>S-adenosyl-L-methionine</name>
        <dbReference type="ChEBI" id="CHEBI:59789"/>
    </ligand>
</feature>
<evidence type="ECO:0000256" key="1">
    <source>
        <dbReference type="ARBA" id="ARBA00000903"/>
    </source>
</evidence>
<comment type="catalytic activity">
    <reaction evidence="1 9">
        <text>S-adenosyl-L-methionine + a thiopurine = S-adenosyl-L-homocysteine + a thiopurine S-methylether.</text>
        <dbReference type="EC" id="2.1.1.67"/>
    </reaction>
</comment>
<feature type="binding site" evidence="9">
    <location>
        <position position="45"/>
    </location>
    <ligand>
        <name>S-adenosyl-L-methionine</name>
        <dbReference type="ChEBI" id="CHEBI:59789"/>
    </ligand>
</feature>
<feature type="binding site" evidence="9">
    <location>
        <position position="10"/>
    </location>
    <ligand>
        <name>S-adenosyl-L-methionine</name>
        <dbReference type="ChEBI" id="CHEBI:59789"/>
    </ligand>
</feature>
<evidence type="ECO:0000256" key="3">
    <source>
        <dbReference type="ARBA" id="ARBA00008145"/>
    </source>
</evidence>
<keyword evidence="8 9" id="KW-0949">S-adenosyl-L-methionine</keyword>
<dbReference type="PIRSF" id="PIRSF023956">
    <property type="entry name" value="Thiopurine_S-methyltransferase"/>
    <property type="match status" value="1"/>
</dbReference>
<evidence type="ECO:0000313" key="11">
    <source>
        <dbReference type="Proteomes" id="UP001499915"/>
    </source>
</evidence>
<dbReference type="InterPro" id="IPR025835">
    <property type="entry name" value="Thiopurine_S-MeTrfase"/>
</dbReference>
<gene>
    <name evidence="9" type="primary">tpm</name>
    <name evidence="10" type="ORF">GCM10009104_29640</name>
</gene>
<proteinExistence type="inferred from homology"/>
<comment type="subcellular location">
    <subcellularLocation>
        <location evidence="2 9">Cytoplasm</location>
    </subcellularLocation>
</comment>
<dbReference type="InterPro" id="IPR029063">
    <property type="entry name" value="SAM-dependent_MTases_sf"/>
</dbReference>
<evidence type="ECO:0000256" key="5">
    <source>
        <dbReference type="ARBA" id="ARBA00022490"/>
    </source>
</evidence>
<keyword evidence="5 9" id="KW-0963">Cytoplasm</keyword>
<dbReference type="PANTHER" id="PTHR10259:SF11">
    <property type="entry name" value="THIOPURINE S-METHYLTRANSFERASE"/>
    <property type="match status" value="1"/>
</dbReference>
<dbReference type="NCBIfam" id="NF009732">
    <property type="entry name" value="PRK13255.1"/>
    <property type="match status" value="1"/>
</dbReference>
<keyword evidence="6 9" id="KW-0489">Methyltransferase</keyword>
<dbReference type="EC" id="2.1.1.67" evidence="4 9"/>
<dbReference type="InterPro" id="IPR008854">
    <property type="entry name" value="TPMT"/>
</dbReference>
<evidence type="ECO:0000256" key="7">
    <source>
        <dbReference type="ARBA" id="ARBA00022679"/>
    </source>
</evidence>
<dbReference type="Proteomes" id="UP001499915">
    <property type="component" value="Unassembled WGS sequence"/>
</dbReference>
<dbReference type="PANTHER" id="PTHR10259">
    <property type="entry name" value="THIOPURINE S-METHYLTRANSFERASE"/>
    <property type="match status" value="1"/>
</dbReference>
<evidence type="ECO:0000256" key="6">
    <source>
        <dbReference type="ARBA" id="ARBA00022603"/>
    </source>
</evidence>
<sequence>MEHAFWHARWQEGRIGFHQADINPWLRQYWSRLNVAGEARVLVPLCGKSSDMLWLREQGHPVVGVELSDLACRDFFVEHGTQVTPVAVPEGHTRERDGITLWCADIFELGAEHWGEVAAVYDRAALIALPPAMRKAYAAHLREQLASGVEMLLVTLEFTGSEGPPFSVTEAEVRQLFEPAFTVVRLDQAEAGEERREVVYHLTRQ</sequence>
<dbReference type="HAMAP" id="MF_00812">
    <property type="entry name" value="Thiopur_methtran"/>
    <property type="match status" value="1"/>
</dbReference>
<name>A0ABP3TFW4_9GAMM</name>
<dbReference type="EMBL" id="BAAAET010000004">
    <property type="protein sequence ID" value="GAA0699064.1"/>
    <property type="molecule type" value="Genomic_DNA"/>
</dbReference>
<dbReference type="SUPFAM" id="SSF53335">
    <property type="entry name" value="S-adenosyl-L-methionine-dependent methyltransferases"/>
    <property type="match status" value="1"/>
</dbReference>
<evidence type="ECO:0000256" key="9">
    <source>
        <dbReference type="HAMAP-Rule" id="MF_00812"/>
    </source>
</evidence>
<dbReference type="Gene3D" id="3.40.50.150">
    <property type="entry name" value="Vaccinia Virus protein VP39"/>
    <property type="match status" value="1"/>
</dbReference>
<evidence type="ECO:0000256" key="4">
    <source>
        <dbReference type="ARBA" id="ARBA00011905"/>
    </source>
</evidence>
<organism evidence="10 11">
    <name type="scientific">Marinobacterium maritimum</name>
    <dbReference type="NCBI Taxonomy" id="500162"/>
    <lineage>
        <taxon>Bacteria</taxon>
        <taxon>Pseudomonadati</taxon>
        <taxon>Pseudomonadota</taxon>
        <taxon>Gammaproteobacteria</taxon>
        <taxon>Oceanospirillales</taxon>
        <taxon>Oceanospirillaceae</taxon>
        <taxon>Marinobacterium</taxon>
    </lineage>
</organism>
<dbReference type="RefSeq" id="WP_343807655.1">
    <property type="nucleotide sequence ID" value="NZ_BAAAET010000004.1"/>
</dbReference>
<keyword evidence="11" id="KW-1185">Reference proteome</keyword>
<dbReference type="NCBIfam" id="TIGR03840">
    <property type="entry name" value="TMPT_Se_Te"/>
    <property type="match status" value="1"/>
</dbReference>